<keyword evidence="2" id="KW-0521">NADP</keyword>
<evidence type="ECO:0000256" key="1">
    <source>
        <dbReference type="ARBA" id="ARBA00006484"/>
    </source>
</evidence>
<dbReference type="OrthoDB" id="498125at2759"/>
<dbReference type="Proteomes" id="UP000092993">
    <property type="component" value="Unassembled WGS sequence"/>
</dbReference>
<dbReference type="GO" id="GO:0006633">
    <property type="term" value="P:fatty acid biosynthetic process"/>
    <property type="evidence" value="ECO:0007669"/>
    <property type="project" value="TreeGrafter"/>
</dbReference>
<accession>A0A1C7M3X2</accession>
<name>A0A1C7M3X2_GRIFR</name>
<comment type="caution">
    <text evidence="3">The sequence shown here is derived from an EMBL/GenBank/DDBJ whole genome shotgun (WGS) entry which is preliminary data.</text>
</comment>
<dbReference type="STRING" id="5627.A0A1C7M3X2"/>
<sequence length="586" mass="63863">MPLDILFEIFSYLHLRDLLLLNTDLKSIYGLPDCPPFLTEPAYANLVFSPHCHIWICLKDKATTVMWPTFARYCTTCKNSTFATATSYDMKALPTALKNATDVCGLLTFGTLSGLCLTFGAKVSKRKLTSWKRRALTRLGFLLDVPSGFCKEPEWITTINILPQVVDLAYMPEFQALLDAPPTASITRFLALGSELPAFVVRWQTFVKPQLAQLIWKFMERRDGMEPVGLASAVFECSARNQRHCHPEFTNHGLHRTSIAYQLDLQNICGALSRLTAKILLAQLEKKQITWTSCYAIAHLHNESNAVDVWAVASEGEKDKIMQLEAGFTARLKSSGASLGCDTTSITSPDPVMPSKGSVIVTGAASGIGRAIAIRLVQDGFDVALFDLPSSQEHLHALAEEVKQDSGTRTLVVLGDVSVESDVQRLVETVVAEFGGLDVMVANAGIGKVAALHETSVEDIDQLYAVNVRGVFLCYKHAAIQMVKQGRGGRIIGAGSVAGKKGIEAHGAYCATKFAVHGLTQCAALEYGKFGINVNAYAPGMTDTPFLAKLDEWFTNRSGEAKGSWMAQAKDQNALGRLGNPHDLVE</sequence>
<dbReference type="GO" id="GO:0048038">
    <property type="term" value="F:quinone binding"/>
    <property type="evidence" value="ECO:0007669"/>
    <property type="project" value="TreeGrafter"/>
</dbReference>
<reference evidence="3 4" key="1">
    <citation type="submission" date="2016-03" db="EMBL/GenBank/DDBJ databases">
        <title>Whole genome sequencing of Grifola frondosa 9006-11.</title>
        <authorList>
            <person name="Min B."/>
            <person name="Park H."/>
            <person name="Kim J.-G."/>
            <person name="Cho H."/>
            <person name="Oh Y.-L."/>
            <person name="Kong W.-S."/>
            <person name="Choi I.-G."/>
        </authorList>
    </citation>
    <scope>NUCLEOTIDE SEQUENCE [LARGE SCALE GENOMIC DNA]</scope>
    <source>
        <strain evidence="3 4">9006-11</strain>
    </source>
</reference>
<dbReference type="PRINTS" id="PR00080">
    <property type="entry name" value="SDRFAMILY"/>
</dbReference>
<gene>
    <name evidence="3" type="primary">budC_3</name>
    <name evidence="3" type="ORF">A0H81_08949</name>
</gene>
<evidence type="ECO:0000313" key="3">
    <source>
        <dbReference type="EMBL" id="OBZ71197.1"/>
    </source>
</evidence>
<dbReference type="SUPFAM" id="SSF51735">
    <property type="entry name" value="NAD(P)-binding Rossmann-fold domains"/>
    <property type="match status" value="1"/>
</dbReference>
<comment type="similarity">
    <text evidence="1">Belongs to the short-chain dehydrogenases/reductases (SDR) family.</text>
</comment>
<dbReference type="InterPro" id="IPR036291">
    <property type="entry name" value="NAD(P)-bd_dom_sf"/>
</dbReference>
<dbReference type="EMBL" id="LUGG01000011">
    <property type="protein sequence ID" value="OBZ71197.1"/>
    <property type="molecule type" value="Genomic_DNA"/>
</dbReference>
<dbReference type="PANTHER" id="PTHR42760">
    <property type="entry name" value="SHORT-CHAIN DEHYDROGENASES/REDUCTASES FAMILY MEMBER"/>
    <property type="match status" value="1"/>
</dbReference>
<protein>
    <submittedName>
        <fullName evidence="3">Diacetyl reductase [(S)-acetoin forming]</fullName>
    </submittedName>
</protein>
<organism evidence="3 4">
    <name type="scientific">Grifola frondosa</name>
    <name type="common">Maitake</name>
    <name type="synonym">Polyporus frondosus</name>
    <dbReference type="NCBI Taxonomy" id="5627"/>
    <lineage>
        <taxon>Eukaryota</taxon>
        <taxon>Fungi</taxon>
        <taxon>Dikarya</taxon>
        <taxon>Basidiomycota</taxon>
        <taxon>Agaricomycotina</taxon>
        <taxon>Agaricomycetes</taxon>
        <taxon>Polyporales</taxon>
        <taxon>Grifolaceae</taxon>
        <taxon>Grifola</taxon>
    </lineage>
</organism>
<keyword evidence="4" id="KW-1185">Reference proteome</keyword>
<evidence type="ECO:0000313" key="4">
    <source>
        <dbReference type="Proteomes" id="UP000092993"/>
    </source>
</evidence>
<dbReference type="PRINTS" id="PR00081">
    <property type="entry name" value="GDHRDH"/>
</dbReference>
<dbReference type="Gene3D" id="3.40.50.720">
    <property type="entry name" value="NAD(P)-binding Rossmann-like Domain"/>
    <property type="match status" value="1"/>
</dbReference>
<evidence type="ECO:0000256" key="2">
    <source>
        <dbReference type="ARBA" id="ARBA00022857"/>
    </source>
</evidence>
<proteinExistence type="inferred from homology"/>
<dbReference type="FunFam" id="3.40.50.720:FF:000084">
    <property type="entry name" value="Short-chain dehydrogenase reductase"/>
    <property type="match status" value="1"/>
</dbReference>
<dbReference type="GO" id="GO:0016616">
    <property type="term" value="F:oxidoreductase activity, acting on the CH-OH group of donors, NAD or NADP as acceptor"/>
    <property type="evidence" value="ECO:0007669"/>
    <property type="project" value="TreeGrafter"/>
</dbReference>
<dbReference type="AlphaFoldDB" id="A0A1C7M3X2"/>
<dbReference type="Pfam" id="PF00106">
    <property type="entry name" value="adh_short"/>
    <property type="match status" value="1"/>
</dbReference>
<dbReference type="InterPro" id="IPR020904">
    <property type="entry name" value="Sc_DH/Rdtase_CS"/>
</dbReference>
<dbReference type="InterPro" id="IPR002347">
    <property type="entry name" value="SDR_fam"/>
</dbReference>
<dbReference type="PROSITE" id="PS00061">
    <property type="entry name" value="ADH_SHORT"/>
    <property type="match status" value="1"/>
</dbReference>
<dbReference type="PANTHER" id="PTHR42760:SF121">
    <property type="entry name" value="3-OXOACYL-(ACYL-CARRIER-PROTEIN) REDUCTASE"/>
    <property type="match status" value="1"/>
</dbReference>